<dbReference type="InterPro" id="IPR052345">
    <property type="entry name" value="Rad_response_metalloprotease"/>
</dbReference>
<evidence type="ECO:0000313" key="3">
    <source>
        <dbReference type="EMBL" id="WBM80589.1"/>
    </source>
</evidence>
<dbReference type="PROSITE" id="PS50943">
    <property type="entry name" value="HTH_CROC1"/>
    <property type="match status" value="1"/>
</dbReference>
<dbReference type="Pfam" id="PF01381">
    <property type="entry name" value="HTH_3"/>
    <property type="match status" value="1"/>
</dbReference>
<dbReference type="EMBL" id="CP075584">
    <property type="protein sequence ID" value="WBM80589.1"/>
    <property type="molecule type" value="Genomic_DNA"/>
</dbReference>
<evidence type="ECO:0000313" key="4">
    <source>
        <dbReference type="Proteomes" id="UP001212421"/>
    </source>
</evidence>
<dbReference type="SMART" id="SM00530">
    <property type="entry name" value="HTH_XRE"/>
    <property type="match status" value="1"/>
</dbReference>
<organism evidence="3 4">
    <name type="scientific">Cryobacterium breve</name>
    <dbReference type="NCBI Taxonomy" id="1259258"/>
    <lineage>
        <taxon>Bacteria</taxon>
        <taxon>Bacillati</taxon>
        <taxon>Actinomycetota</taxon>
        <taxon>Actinomycetes</taxon>
        <taxon>Micrococcales</taxon>
        <taxon>Microbacteriaceae</taxon>
        <taxon>Cryobacterium</taxon>
    </lineage>
</organism>
<dbReference type="PANTHER" id="PTHR43236">
    <property type="entry name" value="ANTITOXIN HIGA1"/>
    <property type="match status" value="1"/>
</dbReference>
<dbReference type="InterPro" id="IPR010359">
    <property type="entry name" value="IrrE_HExxH"/>
</dbReference>
<dbReference type="Gene3D" id="1.10.10.2910">
    <property type="match status" value="1"/>
</dbReference>
<evidence type="ECO:0000259" key="2">
    <source>
        <dbReference type="PROSITE" id="PS50943"/>
    </source>
</evidence>
<name>A0ABY7NE93_9MICO</name>
<dbReference type="Pfam" id="PF06114">
    <property type="entry name" value="Peptidase_M78"/>
    <property type="match status" value="1"/>
</dbReference>
<feature type="domain" description="HTH cro/C1-type" evidence="2">
    <location>
        <begin position="18"/>
        <end position="64"/>
    </location>
</feature>
<dbReference type="RefSeq" id="WP_281535257.1">
    <property type="nucleotide sequence ID" value="NZ_CP075584.1"/>
</dbReference>
<accession>A0ABY7NE93</accession>
<dbReference type="CDD" id="cd00093">
    <property type="entry name" value="HTH_XRE"/>
    <property type="match status" value="1"/>
</dbReference>
<dbReference type="PANTHER" id="PTHR43236:SF1">
    <property type="entry name" value="BLL7220 PROTEIN"/>
    <property type="match status" value="1"/>
</dbReference>
<proteinExistence type="inferred from homology"/>
<reference evidence="3 4" key="1">
    <citation type="submission" date="2021-05" db="EMBL/GenBank/DDBJ databases">
        <authorList>
            <person name="Kumar R."/>
            <person name="Kumar A."/>
            <person name="Mukhia S."/>
        </authorList>
    </citation>
    <scope>NUCLEOTIDE SEQUENCE [LARGE SCALE GENOMIC DNA]</scope>
    <source>
        <strain evidence="3 4">ERMR7:08</strain>
    </source>
</reference>
<dbReference type="SUPFAM" id="SSF47413">
    <property type="entry name" value="lambda repressor-like DNA-binding domains"/>
    <property type="match status" value="1"/>
</dbReference>
<sequence>MDEIAGRIAERLHAALPGVSQAELARRIEMDPSALSRVMTGKRGLAGSEVAALAAQLRVSTDWLLLGEDPFPIALAARHDYAAGEYSSSLSEDTMSLVSGIALAYEQAGELPALDVAVPVPTDPAEVRRLLDLKFGTDWPRHFADAVERTFAVDVVKAELAGHSGLSLKLPNATVIVVPTQVFWGRQNWTIAHELWHVANGHFAPLYGGAAADGEFAANRFAKELLLPEKLIRDTNWESISDAELSHFLWRSGASMQALSTRLTSLGLPAPVCNEPLLSMLRRHVSVEGPSQDPVTARVRDAAARRFPTRLLVEHEESDQHPKTLAWMLGAPLEAGEDPYALPEPADVDELVELFGLSKA</sequence>
<evidence type="ECO:0000256" key="1">
    <source>
        <dbReference type="ARBA" id="ARBA00007227"/>
    </source>
</evidence>
<dbReference type="InterPro" id="IPR010982">
    <property type="entry name" value="Lambda_DNA-bd_dom_sf"/>
</dbReference>
<keyword evidence="4" id="KW-1185">Reference proteome</keyword>
<dbReference type="Proteomes" id="UP001212421">
    <property type="component" value="Chromosome"/>
</dbReference>
<protein>
    <submittedName>
        <fullName evidence="3">XRE family transcriptional regulator</fullName>
    </submittedName>
</protein>
<dbReference type="InterPro" id="IPR001387">
    <property type="entry name" value="Cro/C1-type_HTH"/>
</dbReference>
<comment type="similarity">
    <text evidence="1">Belongs to the short-chain fatty acyl-CoA assimilation regulator (ScfR) family.</text>
</comment>
<dbReference type="Gene3D" id="1.10.260.40">
    <property type="entry name" value="lambda repressor-like DNA-binding domains"/>
    <property type="match status" value="1"/>
</dbReference>
<gene>
    <name evidence="3" type="ORF">KIV56_03945</name>
</gene>